<gene>
    <name evidence="3" type="ORF">BS50DRAFT_567862</name>
</gene>
<sequence length="532" mass="61073">MNPPSDISANRAPPSGISSRFDDHKTEISRLYAENKLQDVMRIMREKHNFRATMKQYKSQIRKWGLDTKRIKGSEYMGILKHKRKREKEKKRGNTRFYLREKEVPLDNIARFEHRMIRQGKITESDTLSEIGTPEALRLSTSTPSTWSASPVFRTRTPATSALHVTTQLGNQPLSPYSKALEYFVLYNGSVDDLSTAPNNNPDLYRLTFTPSPGLRSSSRMKSPRPFATINTVSDAPKTPLVIPKSPNLDGFSWFSHAKDFALSPSQVPSAPLTNLKAEQTIRRFAIKIDNYEDRCYFEQVLHPTGYCTDCLDCNAKLGGYHTRCYVLRLAWKLEFENEYNRLTSPRYVRLLAHILYTTLADVNLASNILFDVSLYLAVVGVVQFSYDELCEIELSLLESDYWLQDLKVQTRYCCLELTLLYALVGKFDNSFRLFQRVLKEDYTKVCSLADFCSSQGYSGSDTHFLAANYLSDGLVQAPRNEDAPINYIFSCPHSMNPDQERYYLKHLDLQVVAVSRLVGVYQVQRQFFSLR</sequence>
<dbReference type="Pfam" id="PF14420">
    <property type="entry name" value="Clr5"/>
    <property type="match status" value="1"/>
</dbReference>
<accession>A0A2T2PBX9</accession>
<keyword evidence="4" id="KW-1185">Reference proteome</keyword>
<feature type="region of interest" description="Disordered" evidence="1">
    <location>
        <begin position="1"/>
        <end position="23"/>
    </location>
</feature>
<dbReference type="OrthoDB" id="3910313at2759"/>
<evidence type="ECO:0000256" key="1">
    <source>
        <dbReference type="SAM" id="MobiDB-lite"/>
    </source>
</evidence>
<dbReference type="Proteomes" id="UP000240883">
    <property type="component" value="Unassembled WGS sequence"/>
</dbReference>
<evidence type="ECO:0000259" key="2">
    <source>
        <dbReference type="Pfam" id="PF14420"/>
    </source>
</evidence>
<dbReference type="EMBL" id="KZ678128">
    <property type="protein sequence ID" value="PSN75134.1"/>
    <property type="molecule type" value="Genomic_DNA"/>
</dbReference>
<dbReference type="AlphaFoldDB" id="A0A2T2PBX9"/>
<organism evidence="3 4">
    <name type="scientific">Corynespora cassiicola Philippines</name>
    <dbReference type="NCBI Taxonomy" id="1448308"/>
    <lineage>
        <taxon>Eukaryota</taxon>
        <taxon>Fungi</taxon>
        <taxon>Dikarya</taxon>
        <taxon>Ascomycota</taxon>
        <taxon>Pezizomycotina</taxon>
        <taxon>Dothideomycetes</taxon>
        <taxon>Pleosporomycetidae</taxon>
        <taxon>Pleosporales</taxon>
        <taxon>Corynesporascaceae</taxon>
        <taxon>Corynespora</taxon>
    </lineage>
</organism>
<proteinExistence type="predicted"/>
<dbReference type="PANTHER" id="PTHR38788">
    <property type="entry name" value="CLR5 DOMAIN-CONTAINING PROTEIN"/>
    <property type="match status" value="1"/>
</dbReference>
<reference evidence="3 4" key="1">
    <citation type="journal article" date="2018" name="Front. Microbiol.">
        <title>Genome-Wide Analysis of Corynespora cassiicola Leaf Fall Disease Putative Effectors.</title>
        <authorList>
            <person name="Lopez D."/>
            <person name="Ribeiro S."/>
            <person name="Label P."/>
            <person name="Fumanal B."/>
            <person name="Venisse J.S."/>
            <person name="Kohler A."/>
            <person name="de Oliveira R.R."/>
            <person name="Labutti K."/>
            <person name="Lipzen A."/>
            <person name="Lail K."/>
            <person name="Bauer D."/>
            <person name="Ohm R.A."/>
            <person name="Barry K.W."/>
            <person name="Spatafora J."/>
            <person name="Grigoriev I.V."/>
            <person name="Martin F.M."/>
            <person name="Pujade-Renaud V."/>
        </authorList>
    </citation>
    <scope>NUCLEOTIDE SEQUENCE [LARGE SCALE GENOMIC DNA]</scope>
    <source>
        <strain evidence="3 4">Philippines</strain>
    </source>
</reference>
<name>A0A2T2PBX9_CORCC</name>
<feature type="domain" description="Clr5" evidence="2">
    <location>
        <begin position="20"/>
        <end position="67"/>
    </location>
</feature>
<evidence type="ECO:0000313" key="4">
    <source>
        <dbReference type="Proteomes" id="UP000240883"/>
    </source>
</evidence>
<evidence type="ECO:0000313" key="3">
    <source>
        <dbReference type="EMBL" id="PSN75134.1"/>
    </source>
</evidence>
<protein>
    <recommendedName>
        <fullName evidence="2">Clr5 domain-containing protein</fullName>
    </recommendedName>
</protein>
<dbReference type="InterPro" id="IPR025676">
    <property type="entry name" value="Clr5_dom"/>
</dbReference>
<dbReference type="PANTHER" id="PTHR38788:SF3">
    <property type="entry name" value="CLR5 DOMAIN-CONTAINING PROTEIN"/>
    <property type="match status" value="1"/>
</dbReference>